<name>A0A6A4GLS9_9AGAR</name>
<dbReference type="EMBL" id="ML769897">
    <property type="protein sequence ID" value="KAE9386257.1"/>
    <property type="molecule type" value="Genomic_DNA"/>
</dbReference>
<dbReference type="OrthoDB" id="2660897at2759"/>
<evidence type="ECO:0000313" key="2">
    <source>
        <dbReference type="EMBL" id="KAE9386257.1"/>
    </source>
</evidence>
<reference evidence="2" key="1">
    <citation type="journal article" date="2019" name="Environ. Microbiol.">
        <title>Fungal ecological strategies reflected in gene transcription - a case study of two litter decomposers.</title>
        <authorList>
            <person name="Barbi F."/>
            <person name="Kohler A."/>
            <person name="Barry K."/>
            <person name="Baskaran P."/>
            <person name="Daum C."/>
            <person name="Fauchery L."/>
            <person name="Ihrmark K."/>
            <person name="Kuo A."/>
            <person name="LaButti K."/>
            <person name="Lipzen A."/>
            <person name="Morin E."/>
            <person name="Grigoriev I.V."/>
            <person name="Henrissat B."/>
            <person name="Lindahl B."/>
            <person name="Martin F."/>
        </authorList>
    </citation>
    <scope>NUCLEOTIDE SEQUENCE</scope>
    <source>
        <strain evidence="2">JB14</strain>
    </source>
</reference>
<sequence>MSSQFDQLASMISGQQDLTPRRINNNYGGIASKNPGLFLCVPENPVKYQISIELGSPFVLDKFIKSPRSDGRFSIRTTFPPGLRSMFYDSTESDTDSEQEEEEGEDDDAQYISIPSSSPFYHPPPPPHPFACPSYDLSFSCDALSDDGSFQVQPATLFHECLDSILPGWRDDELFALNAECLEGLEKDLLLSPMEVFQQNLLSSMKSVSRYSKPPPDVPEGVEVEVDCESCDEDSYYSSEASEEERRRRVRAGKTSLAFTTASPY</sequence>
<dbReference type="AlphaFoldDB" id="A0A6A4GLS9"/>
<protein>
    <submittedName>
        <fullName evidence="2">Uncharacterized protein</fullName>
    </submittedName>
</protein>
<evidence type="ECO:0000256" key="1">
    <source>
        <dbReference type="SAM" id="MobiDB-lite"/>
    </source>
</evidence>
<keyword evidence="3" id="KW-1185">Reference proteome</keyword>
<accession>A0A6A4GLS9</accession>
<gene>
    <name evidence="2" type="ORF">BT96DRAFT_546052</name>
</gene>
<evidence type="ECO:0000313" key="3">
    <source>
        <dbReference type="Proteomes" id="UP000799118"/>
    </source>
</evidence>
<proteinExistence type="predicted"/>
<dbReference type="Proteomes" id="UP000799118">
    <property type="component" value="Unassembled WGS sequence"/>
</dbReference>
<feature type="compositionally biased region" description="Acidic residues" evidence="1">
    <location>
        <begin position="91"/>
        <end position="109"/>
    </location>
</feature>
<feature type="region of interest" description="Disordered" evidence="1">
    <location>
        <begin position="85"/>
        <end position="111"/>
    </location>
</feature>
<organism evidence="2 3">
    <name type="scientific">Gymnopus androsaceus JB14</name>
    <dbReference type="NCBI Taxonomy" id="1447944"/>
    <lineage>
        <taxon>Eukaryota</taxon>
        <taxon>Fungi</taxon>
        <taxon>Dikarya</taxon>
        <taxon>Basidiomycota</taxon>
        <taxon>Agaricomycotina</taxon>
        <taxon>Agaricomycetes</taxon>
        <taxon>Agaricomycetidae</taxon>
        <taxon>Agaricales</taxon>
        <taxon>Marasmiineae</taxon>
        <taxon>Omphalotaceae</taxon>
        <taxon>Gymnopus</taxon>
    </lineage>
</organism>